<dbReference type="SMART" id="SM00822">
    <property type="entry name" value="PKS_KR"/>
    <property type="match status" value="1"/>
</dbReference>
<dbReference type="PANTHER" id="PTHR43669">
    <property type="entry name" value="5-KETO-D-GLUCONATE 5-REDUCTASE"/>
    <property type="match status" value="1"/>
</dbReference>
<dbReference type="PANTHER" id="PTHR43669:SF3">
    <property type="entry name" value="ALCOHOL DEHYDROGENASE, PUTATIVE (AFU_ORTHOLOGUE AFUA_3G03445)-RELATED"/>
    <property type="match status" value="1"/>
</dbReference>
<dbReference type="PRINTS" id="PR00081">
    <property type="entry name" value="GDHRDH"/>
</dbReference>
<evidence type="ECO:0000256" key="3">
    <source>
        <dbReference type="RuleBase" id="RU000363"/>
    </source>
</evidence>
<dbReference type="InterPro" id="IPR057326">
    <property type="entry name" value="KR_dom"/>
</dbReference>
<evidence type="ECO:0000313" key="6">
    <source>
        <dbReference type="Proteomes" id="UP000596977"/>
    </source>
</evidence>
<accession>A0A916REX0</accession>
<dbReference type="AlphaFoldDB" id="A0A916REX0"/>
<organism evidence="5 6">
    <name type="scientific">Pelagibacterium lentulum</name>
    <dbReference type="NCBI Taxonomy" id="2029865"/>
    <lineage>
        <taxon>Bacteria</taxon>
        <taxon>Pseudomonadati</taxon>
        <taxon>Pseudomonadota</taxon>
        <taxon>Alphaproteobacteria</taxon>
        <taxon>Hyphomicrobiales</taxon>
        <taxon>Devosiaceae</taxon>
        <taxon>Pelagibacterium</taxon>
    </lineage>
</organism>
<comment type="similarity">
    <text evidence="1 3">Belongs to the short-chain dehydrogenases/reductases (SDR) family.</text>
</comment>
<keyword evidence="6" id="KW-1185">Reference proteome</keyword>
<dbReference type="Proteomes" id="UP000596977">
    <property type="component" value="Unassembled WGS sequence"/>
</dbReference>
<dbReference type="InterPro" id="IPR020904">
    <property type="entry name" value="Sc_DH/Rdtase_CS"/>
</dbReference>
<evidence type="ECO:0000256" key="1">
    <source>
        <dbReference type="ARBA" id="ARBA00006484"/>
    </source>
</evidence>
<sequence length="248" mass="26185">MSATMSPRPLSQQTIWITGAAQGLGAGIARYMAPSGTLLVLFDYDGQGVKRTAEQCGANASAIVADLSDAEATDAAIAEALALSPRVDTVIHNAAILVPKPFEAVDLGEFSRTLNVGLQAGFQLASAVWRPMLEAGGGTLVFVSSRSGIEGFDQEAAYCAAKHGLEGFSKSLALEGEPHGILSVTVTPGMYMKTPMSDRNYPDELKAKWVDPERLAPAFAYLAANRPAELSGTRLDAWTLSQSHQIDS</sequence>
<dbReference type="CDD" id="cd05233">
    <property type="entry name" value="SDR_c"/>
    <property type="match status" value="1"/>
</dbReference>
<dbReference type="Pfam" id="PF00106">
    <property type="entry name" value="adh_short"/>
    <property type="match status" value="1"/>
</dbReference>
<dbReference type="GO" id="GO:0016491">
    <property type="term" value="F:oxidoreductase activity"/>
    <property type="evidence" value="ECO:0007669"/>
    <property type="project" value="UniProtKB-KW"/>
</dbReference>
<evidence type="ECO:0000259" key="4">
    <source>
        <dbReference type="SMART" id="SM00822"/>
    </source>
</evidence>
<dbReference type="PRINTS" id="PR00080">
    <property type="entry name" value="SDRFAMILY"/>
</dbReference>
<name>A0A916REX0_9HYPH</name>
<dbReference type="Gene3D" id="3.40.50.720">
    <property type="entry name" value="NAD(P)-binding Rossmann-like Domain"/>
    <property type="match status" value="1"/>
</dbReference>
<dbReference type="SUPFAM" id="SSF51735">
    <property type="entry name" value="NAD(P)-binding Rossmann-fold domains"/>
    <property type="match status" value="1"/>
</dbReference>
<comment type="caution">
    <text evidence="5">The sequence shown here is derived from an EMBL/GenBank/DDBJ whole genome shotgun (WGS) entry which is preliminary data.</text>
</comment>
<dbReference type="InterPro" id="IPR036291">
    <property type="entry name" value="NAD(P)-bd_dom_sf"/>
</dbReference>
<gene>
    <name evidence="5" type="ORF">GCM10011499_26670</name>
</gene>
<protein>
    <submittedName>
        <fullName evidence="5">3-hydroxybutyrate dehydrogenase</fullName>
    </submittedName>
</protein>
<keyword evidence="2" id="KW-0560">Oxidoreductase</keyword>
<dbReference type="PROSITE" id="PS00061">
    <property type="entry name" value="ADH_SHORT"/>
    <property type="match status" value="1"/>
</dbReference>
<dbReference type="EMBL" id="BMKB01000004">
    <property type="protein sequence ID" value="GGA55163.1"/>
    <property type="molecule type" value="Genomic_DNA"/>
</dbReference>
<dbReference type="InterPro" id="IPR002347">
    <property type="entry name" value="SDR_fam"/>
</dbReference>
<evidence type="ECO:0000256" key="2">
    <source>
        <dbReference type="ARBA" id="ARBA00023002"/>
    </source>
</evidence>
<proteinExistence type="inferred from homology"/>
<feature type="domain" description="Ketoreductase" evidence="4">
    <location>
        <begin position="13"/>
        <end position="192"/>
    </location>
</feature>
<reference evidence="5 6" key="1">
    <citation type="journal article" date="2014" name="Int. J. Syst. Evol. Microbiol.">
        <title>Complete genome sequence of Corynebacterium casei LMG S-19264T (=DSM 44701T), isolated from a smear-ripened cheese.</title>
        <authorList>
            <consortium name="US DOE Joint Genome Institute (JGI-PGF)"/>
            <person name="Walter F."/>
            <person name="Albersmeier A."/>
            <person name="Kalinowski J."/>
            <person name="Ruckert C."/>
        </authorList>
    </citation>
    <scope>NUCLEOTIDE SEQUENCE [LARGE SCALE GENOMIC DNA]</scope>
    <source>
        <strain evidence="5 6">CGMCC 1.15896</strain>
    </source>
</reference>
<evidence type="ECO:0000313" key="5">
    <source>
        <dbReference type="EMBL" id="GGA55163.1"/>
    </source>
</evidence>